<sequence length="224" mass="25686">MKKNLFVLLVFIIFLAAAGGTTYYLGDFNKPERERSRPQLEMDENESIPKVVPNPIEVPDEERQLLPEYYYVSQSVETVYVQPDMTSASDGVAYYGEKLEVMERQGDWIRIAPIYQLEEGAEEVSQWLNAATLSDQPFALNGEAWLNVLTEYVDTSDDFIRFQDVFLQASTALITEKRCRLSDFKEVRGWIKSINFSDNVYFTYCGGLDTKNKVYLNVASGEVF</sequence>
<accession>A0A1H6CC66</accession>
<proteinExistence type="predicted"/>
<evidence type="ECO:0000313" key="1">
    <source>
        <dbReference type="EMBL" id="SEG70498.1"/>
    </source>
</evidence>
<dbReference type="RefSeq" id="WP_103882347.1">
    <property type="nucleotide sequence ID" value="NZ_FNVG01000035.1"/>
</dbReference>
<dbReference type="EMBL" id="FNVG01000035">
    <property type="protein sequence ID" value="SEG70498.1"/>
    <property type="molecule type" value="Genomic_DNA"/>
</dbReference>
<protein>
    <recommendedName>
        <fullName evidence="3">SH3 domain-containing protein</fullName>
    </recommendedName>
</protein>
<evidence type="ECO:0000313" key="2">
    <source>
        <dbReference type="Proteomes" id="UP000236721"/>
    </source>
</evidence>
<name>A0A1H6CC66_9VIBR</name>
<organism evidence="1 2">
    <name type="scientific">Vibrio hangzhouensis</name>
    <dbReference type="NCBI Taxonomy" id="462991"/>
    <lineage>
        <taxon>Bacteria</taxon>
        <taxon>Pseudomonadati</taxon>
        <taxon>Pseudomonadota</taxon>
        <taxon>Gammaproteobacteria</taxon>
        <taxon>Vibrionales</taxon>
        <taxon>Vibrionaceae</taxon>
        <taxon>Vibrio</taxon>
    </lineage>
</organism>
<dbReference type="AlphaFoldDB" id="A0A1H6CC66"/>
<dbReference type="Proteomes" id="UP000236721">
    <property type="component" value="Unassembled WGS sequence"/>
</dbReference>
<dbReference type="OrthoDB" id="74312at2"/>
<gene>
    <name evidence="1" type="ORF">SAMN04488244_13513</name>
</gene>
<reference evidence="2" key="1">
    <citation type="submission" date="2016-10" db="EMBL/GenBank/DDBJ databases">
        <authorList>
            <person name="Varghese N."/>
            <person name="Submissions S."/>
        </authorList>
    </citation>
    <scope>NUCLEOTIDE SEQUENCE [LARGE SCALE GENOMIC DNA]</scope>
    <source>
        <strain evidence="2">CGMCC 1.7062</strain>
    </source>
</reference>
<keyword evidence="2" id="KW-1185">Reference proteome</keyword>
<evidence type="ECO:0008006" key="3">
    <source>
        <dbReference type="Google" id="ProtNLM"/>
    </source>
</evidence>